<sequence>MPGFSLRSQDAWRNHPMLASGFKRPIPNFTLACGIFLGLVAVDWANKAINGDGHHHANPVSVTFVDDIDGPSTTVIEESKGSHGARH</sequence>
<dbReference type="EMBL" id="SDOX01000018">
    <property type="protein sequence ID" value="TFJ84541.1"/>
    <property type="molecule type" value="Genomic_DNA"/>
</dbReference>
<dbReference type="Proteomes" id="UP000355283">
    <property type="component" value="Unassembled WGS sequence"/>
</dbReference>
<evidence type="ECO:0000313" key="1">
    <source>
        <dbReference type="EMBL" id="TFJ84541.1"/>
    </source>
</evidence>
<dbReference type="OrthoDB" id="184048at2759"/>
<protein>
    <recommendedName>
        <fullName evidence="3">NADH dehydrogenase [ubiquinone] 1 beta subcomplex subunit 3</fullName>
    </recommendedName>
</protein>
<evidence type="ECO:0000313" key="2">
    <source>
        <dbReference type="Proteomes" id="UP000355283"/>
    </source>
</evidence>
<organism evidence="1 2">
    <name type="scientific">Nannochloropsis salina CCMP1776</name>
    <dbReference type="NCBI Taxonomy" id="1027361"/>
    <lineage>
        <taxon>Eukaryota</taxon>
        <taxon>Sar</taxon>
        <taxon>Stramenopiles</taxon>
        <taxon>Ochrophyta</taxon>
        <taxon>Eustigmatophyceae</taxon>
        <taxon>Eustigmatales</taxon>
        <taxon>Monodopsidaceae</taxon>
        <taxon>Microchloropsis</taxon>
        <taxon>Microchloropsis salina</taxon>
    </lineage>
</organism>
<dbReference type="AlphaFoldDB" id="A0A4D9CYS0"/>
<comment type="caution">
    <text evidence="1">The sequence shown here is derived from an EMBL/GenBank/DDBJ whole genome shotgun (WGS) entry which is preliminary data.</text>
</comment>
<keyword evidence="2" id="KW-1185">Reference proteome</keyword>
<name>A0A4D9CYS0_9STRA</name>
<proteinExistence type="predicted"/>
<evidence type="ECO:0008006" key="3">
    <source>
        <dbReference type="Google" id="ProtNLM"/>
    </source>
</evidence>
<accession>A0A4D9CYS0</accession>
<reference evidence="1 2" key="1">
    <citation type="submission" date="2019-01" db="EMBL/GenBank/DDBJ databases">
        <title>Nuclear Genome Assembly of the Microalgal Biofuel strain Nannochloropsis salina CCMP1776.</title>
        <authorList>
            <person name="Hovde B."/>
        </authorList>
    </citation>
    <scope>NUCLEOTIDE SEQUENCE [LARGE SCALE GENOMIC DNA]</scope>
    <source>
        <strain evidence="1 2">CCMP1776</strain>
    </source>
</reference>
<gene>
    <name evidence="1" type="ORF">NSK_004007</name>
</gene>